<dbReference type="PRINTS" id="PR01727">
    <property type="entry name" value="DNABINDINGHU"/>
</dbReference>
<keyword evidence="2" id="KW-0226">DNA condensation</keyword>
<dbReference type="CDD" id="cd13831">
    <property type="entry name" value="HU"/>
    <property type="match status" value="1"/>
</dbReference>
<dbReference type="PANTHER" id="PTHR33175:SF3">
    <property type="entry name" value="DNA-BINDING PROTEIN HU-BETA"/>
    <property type="match status" value="1"/>
</dbReference>
<dbReference type="RefSeq" id="WP_072429099.1">
    <property type="nucleotide sequence ID" value="NZ_FPKR01000010.1"/>
</dbReference>
<protein>
    <submittedName>
        <fullName evidence="5">DNA-binding protein HU-beta</fullName>
    </submittedName>
</protein>
<dbReference type="GO" id="GO:0005829">
    <property type="term" value="C:cytosol"/>
    <property type="evidence" value="ECO:0007669"/>
    <property type="project" value="TreeGrafter"/>
</dbReference>
<dbReference type="Proteomes" id="UP000186513">
    <property type="component" value="Unassembled WGS sequence"/>
</dbReference>
<organism evidence="5 6">
    <name type="scientific">Chitinimonas taiwanensis DSM 18899</name>
    <dbReference type="NCBI Taxonomy" id="1121279"/>
    <lineage>
        <taxon>Bacteria</taxon>
        <taxon>Pseudomonadati</taxon>
        <taxon>Pseudomonadota</taxon>
        <taxon>Betaproteobacteria</taxon>
        <taxon>Neisseriales</taxon>
        <taxon>Chitinibacteraceae</taxon>
        <taxon>Chitinimonas</taxon>
    </lineage>
</organism>
<evidence type="ECO:0000313" key="5">
    <source>
        <dbReference type="EMBL" id="SFZ77795.1"/>
    </source>
</evidence>
<dbReference type="InterPro" id="IPR010992">
    <property type="entry name" value="IHF-like_DNA-bd_dom_sf"/>
</dbReference>
<dbReference type="AlphaFoldDB" id="A0A1K2HM63"/>
<dbReference type="GO" id="GO:0030527">
    <property type="term" value="F:structural constituent of chromatin"/>
    <property type="evidence" value="ECO:0007669"/>
    <property type="project" value="InterPro"/>
</dbReference>
<sequence length="95" mass="9827">MNQAQLIEAITTQAGQDGQSVSKADVTRVLVALTGVVHAQLKAGEEVTLPGVGKLKIKDKAAKTGRNPKTGAEIQIPAKRVPAFTAVKALKDAVA</sequence>
<name>A0A1K2HM63_9NEIS</name>
<dbReference type="STRING" id="1121279.SAMN02745887_02592"/>
<keyword evidence="6" id="KW-1185">Reference proteome</keyword>
<dbReference type="PANTHER" id="PTHR33175">
    <property type="entry name" value="DNA-BINDING PROTEIN HU"/>
    <property type="match status" value="1"/>
</dbReference>
<gene>
    <name evidence="5" type="ORF">SAMN02745887_02592</name>
</gene>
<dbReference type="InterPro" id="IPR000119">
    <property type="entry name" value="Hist_DNA-bd"/>
</dbReference>
<dbReference type="Pfam" id="PF00216">
    <property type="entry name" value="Bac_DNA_binding"/>
    <property type="match status" value="1"/>
</dbReference>
<keyword evidence="3 5" id="KW-0238">DNA-binding</keyword>
<dbReference type="OrthoDB" id="9799835at2"/>
<evidence type="ECO:0000256" key="3">
    <source>
        <dbReference type="ARBA" id="ARBA00023125"/>
    </source>
</evidence>
<proteinExistence type="inferred from homology"/>
<dbReference type="GO" id="GO:0030261">
    <property type="term" value="P:chromosome condensation"/>
    <property type="evidence" value="ECO:0007669"/>
    <property type="project" value="UniProtKB-KW"/>
</dbReference>
<evidence type="ECO:0000256" key="4">
    <source>
        <dbReference type="RuleBase" id="RU003939"/>
    </source>
</evidence>
<evidence type="ECO:0000256" key="2">
    <source>
        <dbReference type="ARBA" id="ARBA00023067"/>
    </source>
</evidence>
<evidence type="ECO:0000313" key="6">
    <source>
        <dbReference type="Proteomes" id="UP000186513"/>
    </source>
</evidence>
<dbReference type="EMBL" id="FPKR01000010">
    <property type="protein sequence ID" value="SFZ77795.1"/>
    <property type="molecule type" value="Genomic_DNA"/>
</dbReference>
<evidence type="ECO:0000256" key="1">
    <source>
        <dbReference type="ARBA" id="ARBA00010529"/>
    </source>
</evidence>
<reference evidence="5 6" key="1">
    <citation type="submission" date="2016-11" db="EMBL/GenBank/DDBJ databases">
        <authorList>
            <person name="Jaros S."/>
            <person name="Januszkiewicz K."/>
            <person name="Wedrychowicz H."/>
        </authorList>
    </citation>
    <scope>NUCLEOTIDE SEQUENCE [LARGE SCALE GENOMIC DNA]</scope>
    <source>
        <strain evidence="5 6">DSM 18899</strain>
    </source>
</reference>
<dbReference type="SMART" id="SM00411">
    <property type="entry name" value="BHL"/>
    <property type="match status" value="1"/>
</dbReference>
<dbReference type="SUPFAM" id="SSF47729">
    <property type="entry name" value="IHF-like DNA-binding proteins"/>
    <property type="match status" value="1"/>
</dbReference>
<dbReference type="GO" id="GO:0003677">
    <property type="term" value="F:DNA binding"/>
    <property type="evidence" value="ECO:0007669"/>
    <property type="project" value="UniProtKB-KW"/>
</dbReference>
<dbReference type="Gene3D" id="4.10.520.10">
    <property type="entry name" value="IHF-like DNA-binding proteins"/>
    <property type="match status" value="1"/>
</dbReference>
<accession>A0A1K2HM63</accession>
<comment type="similarity">
    <text evidence="1 4">Belongs to the bacterial histone-like protein family.</text>
</comment>